<dbReference type="InterPro" id="IPR000073">
    <property type="entry name" value="AB_hydrolase_1"/>
</dbReference>
<keyword evidence="3" id="KW-0378">Hydrolase</keyword>
<organism evidence="3 4">
    <name type="scientific">Methylobacterium thuringiense</name>
    <dbReference type="NCBI Taxonomy" id="1003091"/>
    <lineage>
        <taxon>Bacteria</taxon>
        <taxon>Pseudomonadati</taxon>
        <taxon>Pseudomonadota</taxon>
        <taxon>Alphaproteobacteria</taxon>
        <taxon>Hyphomicrobiales</taxon>
        <taxon>Methylobacteriaceae</taxon>
        <taxon>Methylobacterium</taxon>
    </lineage>
</organism>
<dbReference type="Pfam" id="PF00561">
    <property type="entry name" value="Abhydrolase_1"/>
    <property type="match status" value="1"/>
</dbReference>
<protein>
    <submittedName>
        <fullName evidence="3">Hydrolase MhqD</fullName>
    </submittedName>
</protein>
<reference evidence="3" key="1">
    <citation type="journal article" date="2021" name="Front. Microbiol.">
        <title>Comprehensive Comparative Genomics and Phenotyping of Methylobacterium Species.</title>
        <authorList>
            <person name="Alessa O."/>
            <person name="Ogura Y."/>
            <person name="Fujitani Y."/>
            <person name="Takami H."/>
            <person name="Hayashi T."/>
            <person name="Sahin N."/>
            <person name="Tani A."/>
        </authorList>
    </citation>
    <scope>NUCLEOTIDE SEQUENCE</scope>
    <source>
        <strain evidence="3">DSM 23674</strain>
    </source>
</reference>
<dbReference type="GO" id="GO:0016787">
    <property type="term" value="F:hydrolase activity"/>
    <property type="evidence" value="ECO:0007669"/>
    <property type="project" value="UniProtKB-KW"/>
</dbReference>
<gene>
    <name evidence="3" type="primary">mhqD</name>
    <name evidence="3" type="ORF">EKPJFOCH_3241</name>
</gene>
<dbReference type="Pfam" id="PF08386">
    <property type="entry name" value="Abhydrolase_4"/>
    <property type="match status" value="1"/>
</dbReference>
<sequence>MTSPNNLSFVHRFEPGTDPAQPPLLLLHGTGGDESDLLPLGRSLAPGAALLSPRGPVLENGMPRFFRRLAEGVFDEDDVRRRAGDLADFVAEARAAYGIAAPLAVGFSNGANIAAAMLLLRPESLAGAVLLRAMVPLAEPPAADLGGKPVLILSGAADPIVPEESARRLAGQLGRAGAEVEHAVLPAGHGLTQSDVARAEAWMARWRVPATAA</sequence>
<dbReference type="Gene3D" id="3.40.50.1820">
    <property type="entry name" value="alpha/beta hydrolase"/>
    <property type="match status" value="1"/>
</dbReference>
<feature type="domain" description="Peptidase S33 tripeptidyl aminopeptidase-like C-terminal" evidence="2">
    <location>
        <begin position="146"/>
        <end position="191"/>
    </location>
</feature>
<dbReference type="Proteomes" id="UP001055101">
    <property type="component" value="Unassembled WGS sequence"/>
</dbReference>
<dbReference type="SUPFAM" id="SSF53474">
    <property type="entry name" value="alpha/beta-Hydrolases"/>
    <property type="match status" value="1"/>
</dbReference>
<dbReference type="InterPro" id="IPR029058">
    <property type="entry name" value="AB_hydrolase_fold"/>
</dbReference>
<reference evidence="3" key="2">
    <citation type="submission" date="2021-08" db="EMBL/GenBank/DDBJ databases">
        <authorList>
            <person name="Tani A."/>
            <person name="Ola A."/>
            <person name="Ogura Y."/>
            <person name="Katsura K."/>
            <person name="Hayashi T."/>
        </authorList>
    </citation>
    <scope>NUCLEOTIDE SEQUENCE</scope>
    <source>
        <strain evidence="3">DSM 23674</strain>
    </source>
</reference>
<evidence type="ECO:0000259" key="2">
    <source>
        <dbReference type="Pfam" id="PF08386"/>
    </source>
</evidence>
<proteinExistence type="predicted"/>
<dbReference type="EMBL" id="BPRA01000015">
    <property type="protein sequence ID" value="GJE56733.1"/>
    <property type="molecule type" value="Genomic_DNA"/>
</dbReference>
<feature type="domain" description="AB hydrolase-1" evidence="1">
    <location>
        <begin position="82"/>
        <end position="137"/>
    </location>
</feature>
<dbReference type="InterPro" id="IPR013595">
    <property type="entry name" value="Pept_S33_TAP-like_C"/>
</dbReference>
<dbReference type="RefSeq" id="WP_238232380.1">
    <property type="nucleotide sequence ID" value="NZ_BPRA01000015.1"/>
</dbReference>
<evidence type="ECO:0000313" key="3">
    <source>
        <dbReference type="EMBL" id="GJE56733.1"/>
    </source>
</evidence>
<evidence type="ECO:0000259" key="1">
    <source>
        <dbReference type="Pfam" id="PF00561"/>
    </source>
</evidence>
<name>A0ABQ4TQ37_9HYPH</name>
<comment type="caution">
    <text evidence="3">The sequence shown here is derived from an EMBL/GenBank/DDBJ whole genome shotgun (WGS) entry which is preliminary data.</text>
</comment>
<keyword evidence="4" id="KW-1185">Reference proteome</keyword>
<accession>A0ABQ4TQ37</accession>
<evidence type="ECO:0000313" key="4">
    <source>
        <dbReference type="Proteomes" id="UP001055101"/>
    </source>
</evidence>